<organism evidence="11 12">
    <name type="scientific">Danaus chrysippus</name>
    <name type="common">African queen</name>
    <dbReference type="NCBI Taxonomy" id="151541"/>
    <lineage>
        <taxon>Eukaryota</taxon>
        <taxon>Metazoa</taxon>
        <taxon>Ecdysozoa</taxon>
        <taxon>Arthropoda</taxon>
        <taxon>Hexapoda</taxon>
        <taxon>Insecta</taxon>
        <taxon>Pterygota</taxon>
        <taxon>Neoptera</taxon>
        <taxon>Endopterygota</taxon>
        <taxon>Lepidoptera</taxon>
        <taxon>Glossata</taxon>
        <taxon>Ditrysia</taxon>
        <taxon>Papilionoidea</taxon>
        <taxon>Nymphalidae</taxon>
        <taxon>Danainae</taxon>
        <taxon>Danaini</taxon>
        <taxon>Danaina</taxon>
        <taxon>Danaus</taxon>
        <taxon>Anosia</taxon>
    </lineage>
</organism>
<proteinExistence type="inferred from homology"/>
<evidence type="ECO:0000256" key="3">
    <source>
        <dbReference type="ARBA" id="ARBA00022606"/>
    </source>
</evidence>
<keyword evidence="6 10" id="KW-1133">Transmembrane helix</keyword>
<keyword evidence="3 10" id="KW-0716">Sensory transduction</keyword>
<keyword evidence="4 10" id="KW-0812">Transmembrane</keyword>
<evidence type="ECO:0000256" key="9">
    <source>
        <dbReference type="ARBA" id="ARBA00023224"/>
    </source>
</evidence>
<evidence type="ECO:0000313" key="11">
    <source>
        <dbReference type="EMBL" id="CAG9566170.1"/>
    </source>
</evidence>
<feature type="transmembrane region" description="Helical" evidence="10">
    <location>
        <begin position="97"/>
        <end position="115"/>
    </location>
</feature>
<dbReference type="Proteomes" id="UP000789524">
    <property type="component" value="Unassembled WGS sequence"/>
</dbReference>
<keyword evidence="7 10" id="KW-0472">Membrane</keyword>
<dbReference type="PANTHER" id="PTHR21137:SF35">
    <property type="entry name" value="ODORANT RECEPTOR 19A-RELATED"/>
    <property type="match status" value="1"/>
</dbReference>
<evidence type="ECO:0000256" key="8">
    <source>
        <dbReference type="ARBA" id="ARBA00023170"/>
    </source>
</evidence>
<comment type="subcellular location">
    <subcellularLocation>
        <location evidence="1 10">Cell membrane</location>
        <topology evidence="1 10">Multi-pass membrane protein</topology>
    </subcellularLocation>
</comment>
<evidence type="ECO:0000256" key="7">
    <source>
        <dbReference type="ARBA" id="ARBA00023136"/>
    </source>
</evidence>
<dbReference type="AlphaFoldDB" id="A0A8J2W3Q5"/>
<keyword evidence="12" id="KW-1185">Reference proteome</keyword>
<evidence type="ECO:0000256" key="10">
    <source>
        <dbReference type="RuleBase" id="RU351113"/>
    </source>
</evidence>
<feature type="transmembrane region" description="Helical" evidence="10">
    <location>
        <begin position="154"/>
        <end position="173"/>
    </location>
</feature>
<keyword evidence="9 10" id="KW-0807">Transducer</keyword>
<evidence type="ECO:0000256" key="5">
    <source>
        <dbReference type="ARBA" id="ARBA00022725"/>
    </source>
</evidence>
<feature type="transmembrane region" description="Helical" evidence="10">
    <location>
        <begin position="329"/>
        <end position="351"/>
    </location>
</feature>
<dbReference type="EMBL" id="CAKASE010000056">
    <property type="protein sequence ID" value="CAG9566170.1"/>
    <property type="molecule type" value="Genomic_DNA"/>
</dbReference>
<accession>A0A8J2W3Q5</accession>
<feature type="transmembrane region" description="Helical" evidence="10">
    <location>
        <begin position="217"/>
        <end position="240"/>
    </location>
</feature>
<name>A0A8J2W3Q5_9NEOP</name>
<dbReference type="OrthoDB" id="8196465at2759"/>
<comment type="similarity">
    <text evidence="10">Belongs to the insect chemoreceptor superfamily. Heteromeric odorant receptor channel (TC 1.A.69) family.</text>
</comment>
<keyword evidence="8 10" id="KW-0675">Receptor</keyword>
<evidence type="ECO:0000313" key="12">
    <source>
        <dbReference type="Proteomes" id="UP000789524"/>
    </source>
</evidence>
<comment type="caution">
    <text evidence="10">Lacks conserved residue(s) required for the propagation of feature annotation.</text>
</comment>
<evidence type="ECO:0000256" key="2">
    <source>
        <dbReference type="ARBA" id="ARBA00022475"/>
    </source>
</evidence>
<evidence type="ECO:0000256" key="6">
    <source>
        <dbReference type="ARBA" id="ARBA00022989"/>
    </source>
</evidence>
<keyword evidence="5 10" id="KW-0552">Olfaction</keyword>
<dbReference type="InterPro" id="IPR004117">
    <property type="entry name" value="7tm6_olfct_rcpt"/>
</dbReference>
<protein>
    <recommendedName>
        <fullName evidence="10">Odorant receptor</fullName>
    </recommendedName>
</protein>
<dbReference type="GO" id="GO:0007165">
    <property type="term" value="P:signal transduction"/>
    <property type="evidence" value="ECO:0007669"/>
    <property type="project" value="UniProtKB-KW"/>
</dbReference>
<feature type="transmembrane region" description="Helical" evidence="10">
    <location>
        <begin position="293"/>
        <end position="317"/>
    </location>
</feature>
<dbReference type="GO" id="GO:0005886">
    <property type="term" value="C:plasma membrane"/>
    <property type="evidence" value="ECO:0007669"/>
    <property type="project" value="UniProtKB-SubCell"/>
</dbReference>
<dbReference type="GO" id="GO:0004984">
    <property type="term" value="F:olfactory receptor activity"/>
    <property type="evidence" value="ECO:0007669"/>
    <property type="project" value="InterPro"/>
</dbReference>
<keyword evidence="2" id="KW-1003">Cell membrane</keyword>
<evidence type="ECO:0000256" key="4">
    <source>
        <dbReference type="ARBA" id="ARBA00022692"/>
    </source>
</evidence>
<feature type="transmembrane region" description="Helical" evidence="10">
    <location>
        <begin position="55"/>
        <end position="77"/>
    </location>
</feature>
<gene>
    <name evidence="11" type="ORF">DCHRY22_LOCUS6876</name>
</gene>
<reference evidence="11" key="1">
    <citation type="submission" date="2021-09" db="EMBL/GenBank/DDBJ databases">
        <authorList>
            <person name="Martin H S."/>
        </authorList>
    </citation>
    <scope>NUCLEOTIDE SEQUENCE</scope>
</reference>
<evidence type="ECO:0000256" key="1">
    <source>
        <dbReference type="ARBA" id="ARBA00004651"/>
    </source>
</evidence>
<sequence>MNVLKEKLKSKFQPYLPYGVFEPYDSLSPQMYYGIQMYWLKFFGLWYYDVNPKSLLFWLQLLYTLLVLWLVCFLPGLGEVFYLLKRQESIGHIAEGLYLFLSEMYTYFKVAVFWLNKKKILNLLKFLYCDEFKPEEKEHTEILKKSIKLARFITTYYITICVCAVSVAIILPITEDFDILPTNVEYPYFDVYKPPLYIIAYIHHIYYKPATCIIDGAMDTICAVFITFAIGQIDILAYNLRNFEVLAFEKWQRDLKHHKNTSYDCKHYVNYILKKCIVHYNAIIRYVSMIEDAFSLASALQLMLSVMVLCLVGIQILSIENPREHPMQMAWTAVYLSCMLQEVFILCWFGNELILKSTELRQAAFDGPWLKMDYRTMMFIVIFLERCQRPLQVSAGKIFILSLNTYTYLINWSYKAFALMTNMKK</sequence>
<dbReference type="PANTHER" id="PTHR21137">
    <property type="entry name" value="ODORANT RECEPTOR"/>
    <property type="match status" value="1"/>
</dbReference>
<comment type="caution">
    <text evidence="11">The sequence shown here is derived from an EMBL/GenBank/DDBJ whole genome shotgun (WGS) entry which is preliminary data.</text>
</comment>
<dbReference type="GO" id="GO:0005549">
    <property type="term" value="F:odorant binding"/>
    <property type="evidence" value="ECO:0007669"/>
    <property type="project" value="InterPro"/>
</dbReference>
<dbReference type="Pfam" id="PF02949">
    <property type="entry name" value="7tm_6"/>
    <property type="match status" value="1"/>
</dbReference>